<evidence type="ECO:0000313" key="2">
    <source>
        <dbReference type="Proteomes" id="UP001153954"/>
    </source>
</evidence>
<proteinExistence type="predicted"/>
<organism evidence="1 2">
    <name type="scientific">Euphydryas editha</name>
    <name type="common">Edith's checkerspot</name>
    <dbReference type="NCBI Taxonomy" id="104508"/>
    <lineage>
        <taxon>Eukaryota</taxon>
        <taxon>Metazoa</taxon>
        <taxon>Ecdysozoa</taxon>
        <taxon>Arthropoda</taxon>
        <taxon>Hexapoda</taxon>
        <taxon>Insecta</taxon>
        <taxon>Pterygota</taxon>
        <taxon>Neoptera</taxon>
        <taxon>Endopterygota</taxon>
        <taxon>Lepidoptera</taxon>
        <taxon>Glossata</taxon>
        <taxon>Ditrysia</taxon>
        <taxon>Papilionoidea</taxon>
        <taxon>Nymphalidae</taxon>
        <taxon>Nymphalinae</taxon>
        <taxon>Euphydryas</taxon>
    </lineage>
</organism>
<evidence type="ECO:0000313" key="1">
    <source>
        <dbReference type="EMBL" id="CAH2100777.1"/>
    </source>
</evidence>
<name>A0AAU9USB6_EUPED</name>
<dbReference type="Proteomes" id="UP001153954">
    <property type="component" value="Unassembled WGS sequence"/>
</dbReference>
<comment type="caution">
    <text evidence="1">The sequence shown here is derived from an EMBL/GenBank/DDBJ whole genome shotgun (WGS) entry which is preliminary data.</text>
</comment>
<gene>
    <name evidence="1" type="ORF">EEDITHA_LOCUS15600</name>
</gene>
<sequence length="326" mass="37421">MSVNRTVIDFDTDGFQIANEFELDTVYLYRRFIRRMQKIFNMPNLGFEEKINKVVLIIARKKYTILQSGPLVTTPETIPSFYRNSWIDVGDLHISHNGYERNALEPIKYICNVVAGLTFLNFTGQRLGGGGGGGGGGVKSLDRCIEGIYTYMYRELKKTDLYINIPLKRLKPNSVRKMFIEKYATNYQGSVNAVFVVNASDKTKEELLLFDDYCFDPSKYHLHYGFFFAQLPQDLDRSATVCGRGGGGRECRHGQRDTKTFAARYVSKMVRKYDRTGTRRRRKPHVQMLEHKKVVRGLSHFVKLSHHSFGTVYININKCIDCAASK</sequence>
<dbReference type="AlphaFoldDB" id="A0AAU9USB6"/>
<accession>A0AAU9USB6</accession>
<reference evidence="1" key="1">
    <citation type="submission" date="2022-03" db="EMBL/GenBank/DDBJ databases">
        <authorList>
            <person name="Tunstrom K."/>
        </authorList>
    </citation>
    <scope>NUCLEOTIDE SEQUENCE</scope>
</reference>
<keyword evidence="2" id="KW-1185">Reference proteome</keyword>
<protein>
    <submittedName>
        <fullName evidence="1">Uncharacterized protein</fullName>
    </submittedName>
</protein>
<dbReference type="EMBL" id="CAKOGL010000023">
    <property type="protein sequence ID" value="CAH2100777.1"/>
    <property type="molecule type" value="Genomic_DNA"/>
</dbReference>